<feature type="transmembrane region" description="Helical" evidence="8">
    <location>
        <begin position="247"/>
        <end position="268"/>
    </location>
</feature>
<feature type="transmembrane region" description="Helical" evidence="8">
    <location>
        <begin position="125"/>
        <end position="146"/>
    </location>
</feature>
<feature type="transmembrane region" description="Helical" evidence="8">
    <location>
        <begin position="458"/>
        <end position="477"/>
    </location>
</feature>
<feature type="transmembrane region" description="Helical" evidence="8">
    <location>
        <begin position="100"/>
        <end position="119"/>
    </location>
</feature>
<dbReference type="InterPro" id="IPR004638">
    <property type="entry name" value="EmrB-like"/>
</dbReference>
<dbReference type="RefSeq" id="WP_209515508.1">
    <property type="nucleotide sequence ID" value="NZ_JAGIOH010000001.1"/>
</dbReference>
<evidence type="ECO:0000256" key="5">
    <source>
        <dbReference type="ARBA" id="ARBA00022989"/>
    </source>
</evidence>
<feature type="transmembrane region" description="Helical" evidence="8">
    <location>
        <begin position="421"/>
        <end position="438"/>
    </location>
</feature>
<evidence type="ECO:0000256" key="8">
    <source>
        <dbReference type="SAM" id="Phobius"/>
    </source>
</evidence>
<keyword evidence="5 8" id="KW-1133">Transmembrane helix</keyword>
<gene>
    <name evidence="10" type="ORF">JO379_003246</name>
</gene>
<evidence type="ECO:0000256" key="7">
    <source>
        <dbReference type="ARBA" id="ARBA00023251"/>
    </source>
</evidence>
<dbReference type="SUPFAM" id="SSF103473">
    <property type="entry name" value="MFS general substrate transporter"/>
    <property type="match status" value="1"/>
</dbReference>
<dbReference type="GeneID" id="91570124"/>
<sequence length="517" mass="52813">MSDPSWEPVTDPDTVPQEPAADAVRLGTPVGRWVLLTAVLGSGMALLDSTVVNVALPRIGADLDADLPVLQWTVNGYMLTLASLILLGGALGDRFGRRRVFVIGVVWFALASLLCGLAPDAGVLIAARALQGIGGALLTPGSLALIQAVFHPDDRAGAVGAWSGLGGVAAAVGPFVGGYLVDGPGWRWVFLINLPLAAVCVPVALKHVPETRDPGAHGRFDVLGATLGALALGAVTYALIAAPDKGASPWVIGPAVAGVLLGAAFVHVEAHRPDPMLPPGIFASRMFSAVNGVTVCVYAAFGGFFFLSVLQLQVVVGWSALAAGTALLPTTVLMLLLSARSGRIATRIGPRLPLTVGPLLCAAGMLLMTRAGPDAVYWRDVLPALVVLGLGMVILVAPLTATVLASVEVARAGLASGINNAAARAAGLIAVAALPLLAGMGPDVYRDPAGFEDTFRRAMFWCAGTLVAGAGLAWWTVGTRPRAARGRKCCRPETTYHCGVSSPPLDPGDAATASGGS</sequence>
<dbReference type="InterPro" id="IPR011701">
    <property type="entry name" value="MFS"/>
</dbReference>
<dbReference type="PANTHER" id="PTHR42718">
    <property type="entry name" value="MAJOR FACILITATOR SUPERFAMILY MULTIDRUG TRANSPORTER MFSC"/>
    <property type="match status" value="1"/>
</dbReference>
<keyword evidence="4 8" id="KW-0812">Transmembrane</keyword>
<evidence type="ECO:0000313" key="10">
    <source>
        <dbReference type="EMBL" id="MBP2403777.1"/>
    </source>
</evidence>
<feature type="domain" description="Major facilitator superfamily (MFS) profile" evidence="9">
    <location>
        <begin position="34"/>
        <end position="482"/>
    </location>
</feature>
<dbReference type="PROSITE" id="PS50850">
    <property type="entry name" value="MFS"/>
    <property type="match status" value="1"/>
</dbReference>
<dbReference type="NCBIfam" id="TIGR00711">
    <property type="entry name" value="efflux_EmrB"/>
    <property type="match status" value="1"/>
</dbReference>
<feature type="transmembrane region" description="Helical" evidence="8">
    <location>
        <begin position="381"/>
        <end position="409"/>
    </location>
</feature>
<name>A0ABS4Y4R9_9ACTN</name>
<dbReference type="EMBL" id="JAGIOH010000001">
    <property type="protein sequence ID" value="MBP2403777.1"/>
    <property type="molecule type" value="Genomic_DNA"/>
</dbReference>
<dbReference type="PANTHER" id="PTHR42718:SF42">
    <property type="entry name" value="EXPORT PROTEIN"/>
    <property type="match status" value="1"/>
</dbReference>
<dbReference type="InterPro" id="IPR020846">
    <property type="entry name" value="MFS_dom"/>
</dbReference>
<feature type="transmembrane region" description="Helical" evidence="8">
    <location>
        <begin position="316"/>
        <end position="339"/>
    </location>
</feature>
<keyword evidence="7" id="KW-0046">Antibiotic resistance</keyword>
<reference evidence="10 11" key="1">
    <citation type="submission" date="2021-03" db="EMBL/GenBank/DDBJ databases">
        <title>Sequencing the genomes of 1000 actinobacteria strains.</title>
        <authorList>
            <person name="Klenk H.-P."/>
        </authorList>
    </citation>
    <scope>NUCLEOTIDE SEQUENCE [LARGE SCALE GENOMIC DNA]</scope>
    <source>
        <strain evidence="10 11">DSM 41480</strain>
    </source>
</reference>
<evidence type="ECO:0000256" key="2">
    <source>
        <dbReference type="ARBA" id="ARBA00022448"/>
    </source>
</evidence>
<feature type="transmembrane region" description="Helical" evidence="8">
    <location>
        <begin position="289"/>
        <end position="310"/>
    </location>
</feature>
<feature type="transmembrane region" description="Helical" evidence="8">
    <location>
        <begin position="351"/>
        <end position="369"/>
    </location>
</feature>
<evidence type="ECO:0000256" key="6">
    <source>
        <dbReference type="ARBA" id="ARBA00023136"/>
    </source>
</evidence>
<comment type="subcellular location">
    <subcellularLocation>
        <location evidence="1">Cell membrane</location>
        <topology evidence="1">Multi-pass membrane protein</topology>
    </subcellularLocation>
</comment>
<evidence type="ECO:0000256" key="1">
    <source>
        <dbReference type="ARBA" id="ARBA00004651"/>
    </source>
</evidence>
<protein>
    <submittedName>
        <fullName evidence="10">EmrB/QacA subfamily drug resistance transporter</fullName>
    </submittedName>
</protein>
<dbReference type="Gene3D" id="1.20.1720.10">
    <property type="entry name" value="Multidrug resistance protein D"/>
    <property type="match status" value="1"/>
</dbReference>
<accession>A0ABS4Y4R9</accession>
<keyword evidence="2" id="KW-0813">Transport</keyword>
<dbReference type="Gene3D" id="1.20.1250.20">
    <property type="entry name" value="MFS general substrate transporter like domains"/>
    <property type="match status" value="1"/>
</dbReference>
<organism evidence="10 11">
    <name type="scientific">Streptomyces syringium</name>
    <dbReference type="NCBI Taxonomy" id="76729"/>
    <lineage>
        <taxon>Bacteria</taxon>
        <taxon>Bacillati</taxon>
        <taxon>Actinomycetota</taxon>
        <taxon>Actinomycetes</taxon>
        <taxon>Kitasatosporales</taxon>
        <taxon>Streptomycetaceae</taxon>
        <taxon>Streptomyces</taxon>
    </lineage>
</organism>
<dbReference type="Pfam" id="PF07690">
    <property type="entry name" value="MFS_1"/>
    <property type="match status" value="1"/>
</dbReference>
<keyword evidence="11" id="KW-1185">Reference proteome</keyword>
<dbReference type="InterPro" id="IPR036259">
    <property type="entry name" value="MFS_trans_sf"/>
</dbReference>
<keyword evidence="6 8" id="KW-0472">Membrane</keyword>
<comment type="caution">
    <text evidence="10">The sequence shown here is derived from an EMBL/GenBank/DDBJ whole genome shotgun (WGS) entry which is preliminary data.</text>
</comment>
<feature type="transmembrane region" description="Helical" evidence="8">
    <location>
        <begin position="186"/>
        <end position="208"/>
    </location>
</feature>
<dbReference type="CDD" id="cd17321">
    <property type="entry name" value="MFS_MMR_MDR_like"/>
    <property type="match status" value="1"/>
</dbReference>
<proteinExistence type="predicted"/>
<evidence type="ECO:0000256" key="3">
    <source>
        <dbReference type="ARBA" id="ARBA00022475"/>
    </source>
</evidence>
<dbReference type="Proteomes" id="UP001519291">
    <property type="component" value="Unassembled WGS sequence"/>
</dbReference>
<evidence type="ECO:0000313" key="11">
    <source>
        <dbReference type="Proteomes" id="UP001519291"/>
    </source>
</evidence>
<evidence type="ECO:0000259" key="9">
    <source>
        <dbReference type="PROSITE" id="PS50850"/>
    </source>
</evidence>
<evidence type="ECO:0000256" key="4">
    <source>
        <dbReference type="ARBA" id="ARBA00022692"/>
    </source>
</evidence>
<keyword evidence="3" id="KW-1003">Cell membrane</keyword>
<feature type="transmembrane region" description="Helical" evidence="8">
    <location>
        <begin position="220"/>
        <end position="241"/>
    </location>
</feature>
<feature type="transmembrane region" description="Helical" evidence="8">
    <location>
        <begin position="76"/>
        <end position="93"/>
    </location>
</feature>
<feature type="transmembrane region" description="Helical" evidence="8">
    <location>
        <begin position="158"/>
        <end position="180"/>
    </location>
</feature>